<dbReference type="OrthoDB" id="5298532at2"/>
<dbReference type="RefSeq" id="WP_011312516.1">
    <property type="nucleotide sequence ID" value="NC_007404.1"/>
</dbReference>
<dbReference type="Gene3D" id="1.10.238.160">
    <property type="match status" value="1"/>
</dbReference>
<dbReference type="EMBL" id="CP000116">
    <property type="protein sequence ID" value="AAZ97957.1"/>
    <property type="molecule type" value="Genomic_DNA"/>
</dbReference>
<organism evidence="2 3">
    <name type="scientific">Thiobacillus denitrificans (strain ATCC 25259 / T1)</name>
    <dbReference type="NCBI Taxonomy" id="292415"/>
    <lineage>
        <taxon>Bacteria</taxon>
        <taxon>Pseudomonadati</taxon>
        <taxon>Pseudomonadota</taxon>
        <taxon>Betaproteobacteria</taxon>
        <taxon>Nitrosomonadales</taxon>
        <taxon>Thiobacillaceae</taxon>
        <taxon>Thiobacillus</taxon>
    </lineage>
</organism>
<reference evidence="2 3" key="1">
    <citation type="journal article" date="2006" name="J. Bacteriol.">
        <title>The genome sequence of the obligately chemolithoautotrophic, facultatively anaerobic bacterium Thiobacillus denitrificans.</title>
        <authorList>
            <person name="Beller H.R."/>
            <person name="Chain P.S."/>
            <person name="Letain T.E."/>
            <person name="Chakicherla A."/>
            <person name="Larimer F.W."/>
            <person name="Richardson P.M."/>
            <person name="Coleman M.A."/>
            <person name="Wood A.P."/>
            <person name="Kelly D.P."/>
        </authorList>
    </citation>
    <scope>NUCLEOTIDE SEQUENCE [LARGE SCALE GENOMIC DNA]</scope>
    <source>
        <strain evidence="2 3">ATCC 25259</strain>
    </source>
</reference>
<accession>Q3SHC9</accession>
<sequence>MNGIQNLDAMPDCGFVAVRSLAAWLGVSQVTVWRWAKAGRLPAPRKLGKGTTRWNVGEVRAALASLAG</sequence>
<gene>
    <name evidence="2" type="ordered locus">Tbd_2004</name>
</gene>
<proteinExistence type="predicted"/>
<dbReference type="AlphaFoldDB" id="Q3SHC9"/>
<dbReference type="InterPro" id="IPR041657">
    <property type="entry name" value="HTH_17"/>
</dbReference>
<name>Q3SHC9_THIDA</name>
<feature type="domain" description="Helix-turn-helix" evidence="1">
    <location>
        <begin position="22"/>
        <end position="64"/>
    </location>
</feature>
<dbReference type="Pfam" id="PF12728">
    <property type="entry name" value="HTH_17"/>
    <property type="match status" value="1"/>
</dbReference>
<evidence type="ECO:0000313" key="3">
    <source>
        <dbReference type="Proteomes" id="UP000008291"/>
    </source>
</evidence>
<dbReference type="eggNOG" id="COG3311">
    <property type="taxonomic scope" value="Bacteria"/>
</dbReference>
<dbReference type="STRING" id="292415.Tbd_2004"/>
<dbReference type="HOGENOM" id="CLU_140176_11_3_4"/>
<dbReference type="Proteomes" id="UP000008291">
    <property type="component" value="Chromosome"/>
</dbReference>
<protein>
    <submittedName>
        <fullName evidence="2">Possible Transcriptional Regulator</fullName>
    </submittedName>
</protein>
<evidence type="ECO:0000259" key="1">
    <source>
        <dbReference type="Pfam" id="PF12728"/>
    </source>
</evidence>
<dbReference type="SUPFAM" id="SSF46955">
    <property type="entry name" value="Putative DNA-binding domain"/>
    <property type="match status" value="1"/>
</dbReference>
<dbReference type="KEGG" id="tbd:Tbd_2004"/>
<dbReference type="InterPro" id="IPR009061">
    <property type="entry name" value="DNA-bd_dom_put_sf"/>
</dbReference>
<keyword evidence="3" id="KW-1185">Reference proteome</keyword>
<evidence type="ECO:0000313" key="2">
    <source>
        <dbReference type="EMBL" id="AAZ97957.1"/>
    </source>
</evidence>